<organism evidence="2 3">
    <name type="scientific">Oryzomonas sagensis</name>
    <dbReference type="NCBI Taxonomy" id="2603857"/>
    <lineage>
        <taxon>Bacteria</taxon>
        <taxon>Pseudomonadati</taxon>
        <taxon>Thermodesulfobacteriota</taxon>
        <taxon>Desulfuromonadia</taxon>
        <taxon>Geobacterales</taxon>
        <taxon>Geobacteraceae</taxon>
        <taxon>Oryzomonas</taxon>
    </lineage>
</organism>
<evidence type="ECO:0000256" key="1">
    <source>
        <dbReference type="SAM" id="MobiDB-lite"/>
    </source>
</evidence>
<proteinExistence type="predicted"/>
<accession>A0ABQ6TMH0</accession>
<feature type="compositionally biased region" description="Low complexity" evidence="1">
    <location>
        <begin position="210"/>
        <end position="226"/>
    </location>
</feature>
<evidence type="ECO:0000313" key="3">
    <source>
        <dbReference type="Proteomes" id="UP000798046"/>
    </source>
</evidence>
<feature type="compositionally biased region" description="Low complexity" evidence="1">
    <location>
        <begin position="250"/>
        <end position="263"/>
    </location>
</feature>
<name>A0ABQ6TMH0_9BACT</name>
<dbReference type="Proteomes" id="UP000798046">
    <property type="component" value="Unassembled WGS sequence"/>
</dbReference>
<sequence>MPDLLFISDNPKVVQIKDLLQPSLKLEIGVTAHIEGLREELHGHQPSVLCIQEQVAGTGAEEIANLIREEQGEGTSLFVLLRAGDDGAVPAGPCFKHAIDLSLPVDQLAKSILRVVLKPAFKLRWNDIYIPRDRHKAATAPPGREEAEPTGADAAPAKAEIPAELLKAFEHNYHSRHRGRWLKYAAASLAACLAVGGWQLSSNRLDQGGSVSSPPESPSRPAAKSPAVPPALPAKKSIPRPPAPSPVAIAPKTPSASRTAAAPAATMKLPSFIPAKGRDNAYSRRKPNWERYADTNYEFRILRSGSRIKALQVLASKRRAISEAFFKSALAEVAGTGDYRITSHEQKDGFSIRRGKVGNGAGIVRYDQGRNLRAFVISLP</sequence>
<protein>
    <recommendedName>
        <fullName evidence="4">Response regulatory domain-containing protein</fullName>
    </recommendedName>
</protein>
<keyword evidence="3" id="KW-1185">Reference proteome</keyword>
<feature type="region of interest" description="Disordered" evidence="1">
    <location>
        <begin position="136"/>
        <end position="156"/>
    </location>
</feature>
<dbReference type="RefSeq" id="WP_151157088.1">
    <property type="nucleotide sequence ID" value="NZ_VZRA01000003.1"/>
</dbReference>
<evidence type="ECO:0000313" key="2">
    <source>
        <dbReference type="EMBL" id="KAB0669410.1"/>
    </source>
</evidence>
<feature type="region of interest" description="Disordered" evidence="1">
    <location>
        <begin position="205"/>
        <end position="263"/>
    </location>
</feature>
<gene>
    <name evidence="2" type="ORF">F6V30_11390</name>
</gene>
<dbReference type="EMBL" id="VZRA01000003">
    <property type="protein sequence ID" value="KAB0669410.1"/>
    <property type="molecule type" value="Genomic_DNA"/>
</dbReference>
<evidence type="ECO:0008006" key="4">
    <source>
        <dbReference type="Google" id="ProtNLM"/>
    </source>
</evidence>
<reference evidence="2 3" key="1">
    <citation type="journal article" date="2020" name="Microorganisms">
        <title>Description of Three Novel Members in the Family Geobacteraceae, Oryzomonas japonicum gen. nov., sp. nov., Oryzomonas sagensis sp. nov., and Oryzomonas ruber sp. nov.</title>
        <authorList>
            <person name="Xu Z."/>
            <person name="Masuda Y."/>
            <person name="Hayakawa C."/>
            <person name="Ushijima N."/>
            <person name="Kawano K."/>
            <person name="Shiratori Y."/>
            <person name="Senoo K."/>
            <person name="Itoh H."/>
        </authorList>
    </citation>
    <scope>NUCLEOTIDE SEQUENCE [LARGE SCALE GENOMIC DNA]</scope>
    <source>
        <strain evidence="2 3">Red100</strain>
    </source>
</reference>
<comment type="caution">
    <text evidence="2">The sequence shown here is derived from an EMBL/GenBank/DDBJ whole genome shotgun (WGS) entry which is preliminary data.</text>
</comment>